<accession>A0A8S4RBX2</accession>
<reference evidence="2" key="1">
    <citation type="submission" date="2022-03" db="EMBL/GenBank/DDBJ databases">
        <authorList>
            <person name="Lindestad O."/>
        </authorList>
    </citation>
    <scope>NUCLEOTIDE SEQUENCE</scope>
</reference>
<gene>
    <name evidence="2" type="primary">jg21681</name>
    <name evidence="2" type="ORF">PAEG_LOCUS10573</name>
</gene>
<evidence type="ECO:0000256" key="1">
    <source>
        <dbReference type="SAM" id="MobiDB-lite"/>
    </source>
</evidence>
<protein>
    <submittedName>
        <fullName evidence="2">Jg21681 protein</fullName>
    </submittedName>
</protein>
<sequence length="74" mass="8618">MQWSSRTTRSTPWLLSNTPGSTRRPGRPAKFWNELGWLERSSGEPHQWPYVQRTVPDQPSAEKAQEQQTKKKPV</sequence>
<name>A0A8S4RBX2_9NEOP</name>
<feature type="region of interest" description="Disordered" evidence="1">
    <location>
        <begin position="1"/>
        <end position="28"/>
    </location>
</feature>
<comment type="caution">
    <text evidence="2">The sequence shown here is derived from an EMBL/GenBank/DDBJ whole genome shotgun (WGS) entry which is preliminary data.</text>
</comment>
<dbReference type="AlphaFoldDB" id="A0A8S4RBX2"/>
<organism evidence="2 3">
    <name type="scientific">Pararge aegeria aegeria</name>
    <dbReference type="NCBI Taxonomy" id="348720"/>
    <lineage>
        <taxon>Eukaryota</taxon>
        <taxon>Metazoa</taxon>
        <taxon>Ecdysozoa</taxon>
        <taxon>Arthropoda</taxon>
        <taxon>Hexapoda</taxon>
        <taxon>Insecta</taxon>
        <taxon>Pterygota</taxon>
        <taxon>Neoptera</taxon>
        <taxon>Endopterygota</taxon>
        <taxon>Lepidoptera</taxon>
        <taxon>Glossata</taxon>
        <taxon>Ditrysia</taxon>
        <taxon>Papilionoidea</taxon>
        <taxon>Nymphalidae</taxon>
        <taxon>Satyrinae</taxon>
        <taxon>Satyrini</taxon>
        <taxon>Parargina</taxon>
        <taxon>Pararge</taxon>
    </lineage>
</organism>
<proteinExistence type="predicted"/>
<keyword evidence="3" id="KW-1185">Reference proteome</keyword>
<evidence type="ECO:0000313" key="3">
    <source>
        <dbReference type="Proteomes" id="UP000838756"/>
    </source>
</evidence>
<dbReference type="Proteomes" id="UP000838756">
    <property type="component" value="Unassembled WGS sequence"/>
</dbReference>
<evidence type="ECO:0000313" key="2">
    <source>
        <dbReference type="EMBL" id="CAH2232299.1"/>
    </source>
</evidence>
<feature type="compositionally biased region" description="Basic and acidic residues" evidence="1">
    <location>
        <begin position="63"/>
        <end position="74"/>
    </location>
</feature>
<dbReference type="EMBL" id="CAKXAJ010024885">
    <property type="protein sequence ID" value="CAH2232299.1"/>
    <property type="molecule type" value="Genomic_DNA"/>
</dbReference>
<feature type="region of interest" description="Disordered" evidence="1">
    <location>
        <begin position="41"/>
        <end position="74"/>
    </location>
</feature>
<feature type="compositionally biased region" description="Polar residues" evidence="1">
    <location>
        <begin position="1"/>
        <end position="21"/>
    </location>
</feature>